<dbReference type="PANTHER" id="PTHR33546">
    <property type="entry name" value="LARGE, MULTIFUNCTIONAL SECRETED PROTEIN-RELATED"/>
    <property type="match status" value="1"/>
</dbReference>
<sequence length="467" mass="49465">MADRPPLPPKPFLLAALLALAAGTALLQSALVQSAMAQSALTGPVRSDPMQTVGAEVHVRIETLPKPYATPAVANEAVLVQRPAEQPLRAPRGFTVTLFRDHVENARNLLVLPNGDVLVAQQRPGTLTLLRDADGDGRAEMAQVWADGFDHPFGLAFHDGAVLVGDLAGVWRLPWTAGTTQAGERRRLTPEGAFGKRGGHATRSVAVAPDGRHFYVGIGSEGNIGVELEPRATIQEFRIDGSGQRTYAAGLRNAVGLAFKPGTGDLYAVVNERDGLGDQLVPDFLTAVKPGGFYGWPYSYIGDNPQPDLAGRRPDLVKAALVPGLLFQAHSAPIGLAFGDATHFPERYRMGAFVSLHGSWNRSRPTGYAIAFVPFDTAPFDKSRPTGTYETFVTGFRVTPAAGTATGSAAEGDETPKVWGRPSGLAVTADGALLIAEDASGTVWRVAYAAADKDAEREPAARTAPRP</sequence>
<keyword evidence="1" id="KW-0732">Signal</keyword>
<evidence type="ECO:0000259" key="2">
    <source>
        <dbReference type="Pfam" id="PF22807"/>
    </source>
</evidence>
<keyword evidence="4" id="KW-1185">Reference proteome</keyword>
<accession>A0A2B8B6Z8</accession>
<reference evidence="4" key="1">
    <citation type="submission" date="2017-10" db="EMBL/GenBank/DDBJ databases">
        <authorList>
            <person name="Kravchenko I.K."/>
            <person name="Grouzdev D.S."/>
        </authorList>
    </citation>
    <scope>NUCLEOTIDE SEQUENCE [LARGE SCALE GENOMIC DNA]</scope>
    <source>
        <strain evidence="4">B2</strain>
    </source>
</reference>
<dbReference type="InterPro" id="IPR011041">
    <property type="entry name" value="Quinoprot_gluc/sorb_DH_b-prop"/>
</dbReference>
<comment type="caution">
    <text evidence="3">The sequence shown here is derived from an EMBL/GenBank/DDBJ whole genome shotgun (WGS) entry which is preliminary data.</text>
</comment>
<feature type="chain" id="PRO_5012360702" evidence="1">
    <location>
        <begin position="22"/>
        <end position="467"/>
    </location>
</feature>
<dbReference type="AlphaFoldDB" id="A0A2B8B6Z8"/>
<organism evidence="3 4">
    <name type="scientific">Azospirillum palustre</name>
    <dbReference type="NCBI Taxonomy" id="2044885"/>
    <lineage>
        <taxon>Bacteria</taxon>
        <taxon>Pseudomonadati</taxon>
        <taxon>Pseudomonadota</taxon>
        <taxon>Alphaproteobacteria</taxon>
        <taxon>Rhodospirillales</taxon>
        <taxon>Azospirillaceae</taxon>
        <taxon>Azospirillum</taxon>
    </lineage>
</organism>
<gene>
    <name evidence="3" type="ORF">CRT60_24215</name>
</gene>
<dbReference type="Gene3D" id="2.120.10.30">
    <property type="entry name" value="TolB, C-terminal domain"/>
    <property type="match status" value="1"/>
</dbReference>
<dbReference type="OrthoDB" id="9770043at2"/>
<feature type="signal peptide" evidence="1">
    <location>
        <begin position="1"/>
        <end position="21"/>
    </location>
</feature>
<dbReference type="RefSeq" id="WP_098739130.1">
    <property type="nucleotide sequence ID" value="NZ_PDKW01000043.1"/>
</dbReference>
<evidence type="ECO:0000313" key="4">
    <source>
        <dbReference type="Proteomes" id="UP000225379"/>
    </source>
</evidence>
<dbReference type="PANTHER" id="PTHR33546:SF1">
    <property type="entry name" value="LARGE, MULTIFUNCTIONAL SECRETED PROTEIN"/>
    <property type="match status" value="1"/>
</dbReference>
<feature type="domain" description="Pyrroloquinoline quinone-dependent pyranose dehydrogenase beta-propeller" evidence="2">
    <location>
        <begin position="90"/>
        <end position="276"/>
    </location>
</feature>
<feature type="domain" description="Pyrroloquinoline quinone-dependent pyranose dehydrogenase beta-propeller" evidence="2">
    <location>
        <begin position="322"/>
        <end position="446"/>
    </location>
</feature>
<evidence type="ECO:0000313" key="3">
    <source>
        <dbReference type="EMBL" id="PGH53037.1"/>
    </source>
</evidence>
<name>A0A2B8B6Z8_9PROT</name>
<dbReference type="Pfam" id="PF22807">
    <property type="entry name" value="TrAA12"/>
    <property type="match status" value="2"/>
</dbReference>
<dbReference type="InterPro" id="IPR011042">
    <property type="entry name" value="6-blade_b-propeller_TolB-like"/>
</dbReference>
<dbReference type="InterPro" id="IPR054539">
    <property type="entry name" value="Beta-prop_PDH"/>
</dbReference>
<proteinExistence type="predicted"/>
<dbReference type="SUPFAM" id="SSF50952">
    <property type="entry name" value="Soluble quinoprotein glucose dehydrogenase"/>
    <property type="match status" value="1"/>
</dbReference>
<dbReference type="EMBL" id="PDKW01000043">
    <property type="protein sequence ID" value="PGH53037.1"/>
    <property type="molecule type" value="Genomic_DNA"/>
</dbReference>
<protein>
    <submittedName>
        <fullName evidence="3">Sorbosone dehydrogenase</fullName>
    </submittedName>
</protein>
<dbReference type="Proteomes" id="UP000225379">
    <property type="component" value="Unassembled WGS sequence"/>
</dbReference>
<evidence type="ECO:0000256" key="1">
    <source>
        <dbReference type="SAM" id="SignalP"/>
    </source>
</evidence>